<gene>
    <name evidence="8" type="ORF">AB0K36_04630</name>
</gene>
<reference evidence="8 9" key="1">
    <citation type="submission" date="2024-06" db="EMBL/GenBank/DDBJ databases">
        <title>The Natural Products Discovery Center: Release of the First 8490 Sequenced Strains for Exploring Actinobacteria Biosynthetic Diversity.</title>
        <authorList>
            <person name="Kalkreuter E."/>
            <person name="Kautsar S.A."/>
            <person name="Yang D."/>
            <person name="Bader C.D."/>
            <person name="Teijaro C.N."/>
            <person name="Fluegel L."/>
            <person name="Davis C.M."/>
            <person name="Simpson J.R."/>
            <person name="Lauterbach L."/>
            <person name="Steele A.D."/>
            <person name="Gui C."/>
            <person name="Meng S."/>
            <person name="Li G."/>
            <person name="Viehrig K."/>
            <person name="Ye F."/>
            <person name="Su P."/>
            <person name="Kiefer A.F."/>
            <person name="Nichols A."/>
            <person name="Cepeda A.J."/>
            <person name="Yan W."/>
            <person name="Fan B."/>
            <person name="Jiang Y."/>
            <person name="Adhikari A."/>
            <person name="Zheng C.-J."/>
            <person name="Schuster L."/>
            <person name="Cowan T.M."/>
            <person name="Smanski M.J."/>
            <person name="Chevrette M.G."/>
            <person name="De Carvalho L.P.S."/>
            <person name="Shen B."/>
        </authorList>
    </citation>
    <scope>NUCLEOTIDE SEQUENCE [LARGE SCALE GENOMIC DNA]</scope>
    <source>
        <strain evidence="8 9">NPDC049344</strain>
    </source>
</reference>
<protein>
    <submittedName>
        <fullName evidence="8">DMT family transporter</fullName>
    </submittedName>
</protein>
<evidence type="ECO:0000259" key="7">
    <source>
        <dbReference type="Pfam" id="PF00892"/>
    </source>
</evidence>
<evidence type="ECO:0000313" key="9">
    <source>
        <dbReference type="Proteomes" id="UP001552521"/>
    </source>
</evidence>
<feature type="transmembrane region" description="Helical" evidence="6">
    <location>
        <begin position="20"/>
        <end position="44"/>
    </location>
</feature>
<feature type="transmembrane region" description="Helical" evidence="6">
    <location>
        <begin position="166"/>
        <end position="184"/>
    </location>
</feature>
<dbReference type="Gene3D" id="1.10.3730.20">
    <property type="match status" value="1"/>
</dbReference>
<dbReference type="Proteomes" id="UP001552521">
    <property type="component" value="Unassembled WGS sequence"/>
</dbReference>
<proteinExistence type="inferred from homology"/>
<feature type="transmembrane region" description="Helical" evidence="6">
    <location>
        <begin position="282"/>
        <end position="299"/>
    </location>
</feature>
<comment type="similarity">
    <text evidence="2">Belongs to the EamA transporter family.</text>
</comment>
<feature type="domain" description="EamA" evidence="7">
    <location>
        <begin position="166"/>
        <end position="299"/>
    </location>
</feature>
<evidence type="ECO:0000256" key="3">
    <source>
        <dbReference type="ARBA" id="ARBA00022692"/>
    </source>
</evidence>
<comment type="subcellular location">
    <subcellularLocation>
        <location evidence="1">Membrane</location>
        <topology evidence="1">Multi-pass membrane protein</topology>
    </subcellularLocation>
</comment>
<evidence type="ECO:0000256" key="4">
    <source>
        <dbReference type="ARBA" id="ARBA00022989"/>
    </source>
</evidence>
<evidence type="ECO:0000256" key="2">
    <source>
        <dbReference type="ARBA" id="ARBA00007362"/>
    </source>
</evidence>
<evidence type="ECO:0000256" key="1">
    <source>
        <dbReference type="ARBA" id="ARBA00004141"/>
    </source>
</evidence>
<keyword evidence="9" id="KW-1185">Reference proteome</keyword>
<dbReference type="InterPro" id="IPR037185">
    <property type="entry name" value="EmrE-like"/>
</dbReference>
<evidence type="ECO:0000256" key="5">
    <source>
        <dbReference type="ARBA" id="ARBA00023136"/>
    </source>
</evidence>
<dbReference type="InterPro" id="IPR000620">
    <property type="entry name" value="EamA_dom"/>
</dbReference>
<feature type="transmembrane region" description="Helical" evidence="6">
    <location>
        <begin position="256"/>
        <end position="276"/>
    </location>
</feature>
<evidence type="ECO:0000256" key="6">
    <source>
        <dbReference type="SAM" id="Phobius"/>
    </source>
</evidence>
<keyword evidence="3 6" id="KW-0812">Transmembrane</keyword>
<keyword evidence="5 6" id="KW-0472">Membrane</keyword>
<dbReference type="PANTHER" id="PTHR32322:SF9">
    <property type="entry name" value="AMINO-ACID METABOLITE EFFLUX PUMP-RELATED"/>
    <property type="match status" value="1"/>
</dbReference>
<name>A0ABV3HP00_9ACTN</name>
<evidence type="ECO:0000313" key="8">
    <source>
        <dbReference type="EMBL" id="MEV4680062.1"/>
    </source>
</evidence>
<feature type="transmembrane region" description="Helical" evidence="6">
    <location>
        <begin position="104"/>
        <end position="124"/>
    </location>
</feature>
<feature type="transmembrane region" description="Helical" evidence="6">
    <location>
        <begin position="50"/>
        <end position="67"/>
    </location>
</feature>
<dbReference type="EMBL" id="JBFAQK010000003">
    <property type="protein sequence ID" value="MEV4680062.1"/>
    <property type="molecule type" value="Genomic_DNA"/>
</dbReference>
<accession>A0ABV3HP00</accession>
<dbReference type="RefSeq" id="WP_364588203.1">
    <property type="nucleotide sequence ID" value="NZ_JBFAQK010000003.1"/>
</dbReference>
<feature type="transmembrane region" description="Helical" evidence="6">
    <location>
        <begin position="196"/>
        <end position="215"/>
    </location>
</feature>
<feature type="transmembrane region" description="Helical" evidence="6">
    <location>
        <begin position="227"/>
        <end position="249"/>
    </location>
</feature>
<keyword evidence="4 6" id="KW-1133">Transmembrane helix</keyword>
<comment type="caution">
    <text evidence="8">The sequence shown here is derived from an EMBL/GenBank/DDBJ whole genome shotgun (WGS) entry which is preliminary data.</text>
</comment>
<sequence length="317" mass="33190">MKLDQMEQNQRSASWPSILLSPWSMGIGALGVSTSAILIGLSGASPGTASFYRCALAALLLMPLVIFERRREGPPTNRQRLYASAAGLLFAGDALWWTQAIGEVGAGLSTVLVNAQVVIVPLLALMVDREPISRRFLALLPVMVIGIVLTGGVLERKAAGTDPVAGTIHALLAAACYSGFLFLLRRGGSQGHIVQSYQYVVTSAAAASLGAGYLWEGMTLTPGWAQFGWLLLVAFGGQVAGWLLVALASPHLPSEVGAALLMLTPVGALALGALVLDEHPSPLQLSGCALILAGAYLISHRAKRDESDRSGGARRSL</sequence>
<dbReference type="SUPFAM" id="SSF103481">
    <property type="entry name" value="Multidrug resistance efflux transporter EmrE"/>
    <property type="match status" value="2"/>
</dbReference>
<organism evidence="8 9">
    <name type="scientific">Streptomyces kurssanovii</name>
    <dbReference type="NCBI Taxonomy" id="67312"/>
    <lineage>
        <taxon>Bacteria</taxon>
        <taxon>Bacillati</taxon>
        <taxon>Actinomycetota</taxon>
        <taxon>Actinomycetes</taxon>
        <taxon>Kitasatosporales</taxon>
        <taxon>Streptomycetaceae</taxon>
        <taxon>Streptomyces</taxon>
    </lineage>
</organism>
<feature type="transmembrane region" description="Helical" evidence="6">
    <location>
        <begin position="79"/>
        <end position="98"/>
    </location>
</feature>
<feature type="transmembrane region" description="Helical" evidence="6">
    <location>
        <begin position="136"/>
        <end position="154"/>
    </location>
</feature>
<dbReference type="InterPro" id="IPR050638">
    <property type="entry name" value="AA-Vitamin_Transporters"/>
</dbReference>
<feature type="domain" description="EamA" evidence="7">
    <location>
        <begin position="31"/>
        <end position="150"/>
    </location>
</feature>
<dbReference type="Pfam" id="PF00892">
    <property type="entry name" value="EamA"/>
    <property type="match status" value="2"/>
</dbReference>
<dbReference type="PANTHER" id="PTHR32322">
    <property type="entry name" value="INNER MEMBRANE TRANSPORTER"/>
    <property type="match status" value="1"/>
</dbReference>